<name>A0A8S1S884_9CILI</name>
<sequence length="359" mass="42064">MKKKQQYPSQQLCQTPKSKHLIQTITSPHSNSNSFSQIFQSYYPSTPANKVNQQKKDQVCQIMEKGVTKYAVVTQVTFNSTTELQSLSLQEHFAQFQVYDKRNKIVYNEYSLLNLKSLSTILNKTQIFYTLTNVFQEYKNNANNYFMISNTLFLAFFSHSNQKVPYCLFITRQDALNIQLQKSQFLEQKHIEYIFLGIETPLSVLFPTNPTQFPTKYTLSLIQRKYILYLFNKVYNLIFFIQNLHRSLLIKTFCIILNIGIEKEIIDVAANFTFNNSYFNNIQTYNGVDQVENETQNLFEYNTEYKISFEGLFNIQQIINLKNQLQKSTPDIVVSDIKLNSLTTLINDNLLQQINNKLQ</sequence>
<reference evidence="1" key="1">
    <citation type="submission" date="2021-01" db="EMBL/GenBank/DDBJ databases">
        <authorList>
            <consortium name="Genoscope - CEA"/>
            <person name="William W."/>
        </authorList>
    </citation>
    <scope>NUCLEOTIDE SEQUENCE</scope>
</reference>
<evidence type="ECO:0000313" key="1">
    <source>
        <dbReference type="EMBL" id="CAD8135259.1"/>
    </source>
</evidence>
<dbReference type="EMBL" id="CAJJDO010000004">
    <property type="protein sequence ID" value="CAD8135259.1"/>
    <property type="molecule type" value="Genomic_DNA"/>
</dbReference>
<protein>
    <submittedName>
        <fullName evidence="1">Uncharacterized protein</fullName>
    </submittedName>
</protein>
<gene>
    <name evidence="1" type="ORF">PPENT_87.1.T0040133</name>
</gene>
<dbReference type="Proteomes" id="UP000689195">
    <property type="component" value="Unassembled WGS sequence"/>
</dbReference>
<organism evidence="1 2">
    <name type="scientific">Paramecium pentaurelia</name>
    <dbReference type="NCBI Taxonomy" id="43138"/>
    <lineage>
        <taxon>Eukaryota</taxon>
        <taxon>Sar</taxon>
        <taxon>Alveolata</taxon>
        <taxon>Ciliophora</taxon>
        <taxon>Intramacronucleata</taxon>
        <taxon>Oligohymenophorea</taxon>
        <taxon>Peniculida</taxon>
        <taxon>Parameciidae</taxon>
        <taxon>Paramecium</taxon>
    </lineage>
</organism>
<evidence type="ECO:0000313" key="2">
    <source>
        <dbReference type="Proteomes" id="UP000689195"/>
    </source>
</evidence>
<accession>A0A8S1S884</accession>
<dbReference type="AlphaFoldDB" id="A0A8S1S884"/>
<keyword evidence="2" id="KW-1185">Reference proteome</keyword>
<proteinExistence type="predicted"/>
<comment type="caution">
    <text evidence="1">The sequence shown here is derived from an EMBL/GenBank/DDBJ whole genome shotgun (WGS) entry which is preliminary data.</text>
</comment>